<comment type="catalytic activity">
    <reaction evidence="7">
        <text>N-terminal N(alpha)-acetyl-L-cysteinyl-L-aspartyl-[protein] + H2O = N-terminal L-aspartyl-[protein] + N-acetyl-L-cysteine</text>
        <dbReference type="Rhea" id="RHEA:74579"/>
        <dbReference type="Rhea" id="RHEA-COMP:12669"/>
        <dbReference type="Rhea" id="RHEA-COMP:18395"/>
        <dbReference type="ChEBI" id="CHEBI:15377"/>
        <dbReference type="ChEBI" id="CHEBI:64720"/>
        <dbReference type="ChEBI" id="CHEBI:78236"/>
        <dbReference type="ChEBI" id="CHEBI:193599"/>
    </reaction>
    <physiologicalReaction direction="left-to-right" evidence="7">
        <dbReference type="Rhea" id="RHEA:74580"/>
    </physiologicalReaction>
</comment>
<sequence length="168" mass="19013">MCYGNPTKETVEDVFQYAKENKYTNNGEIFSVDYMHLLAKKFLPNKIEIYSGKLDDNKIVEFLHSKGLILVPYDCDRDHRPCTKLGHKAHWAVISGMIETDDGIHVFAKHGKSLNTAIWSLQELARSNEQLNEFAPDRKNSDLVYVLPDGGLNGPNGLCSRAVLIYPQ</sequence>
<evidence type="ECO:0000256" key="3">
    <source>
        <dbReference type="ARBA" id="ARBA00022801"/>
    </source>
</evidence>
<dbReference type="PANTHER" id="PTHR28631:SF1">
    <property type="entry name" value="ACTIN MATURATION PROTEASE"/>
    <property type="match status" value="1"/>
</dbReference>
<dbReference type="PANTHER" id="PTHR28631">
    <property type="entry name" value="UPF0692 PROTEIN C19ORF54"/>
    <property type="match status" value="1"/>
</dbReference>
<dbReference type="Proteomes" id="UP000695000">
    <property type="component" value="Unplaced"/>
</dbReference>
<keyword evidence="2" id="KW-0645">Protease</keyword>
<evidence type="ECO:0000256" key="6">
    <source>
        <dbReference type="ARBA" id="ARBA00034908"/>
    </source>
</evidence>
<dbReference type="RefSeq" id="XP_017781623.1">
    <property type="nucleotide sequence ID" value="XM_017926134.1"/>
</dbReference>
<evidence type="ECO:0000313" key="9">
    <source>
        <dbReference type="RefSeq" id="XP_017781623.1"/>
    </source>
</evidence>
<accession>A0ABM1N473</accession>
<keyword evidence="1" id="KW-0031">Aminopeptidase</keyword>
<dbReference type="Pfam" id="PF21646">
    <property type="entry name" value="ACTMAP-like_C"/>
    <property type="match status" value="1"/>
</dbReference>
<organism evidence="8 9">
    <name type="scientific">Nicrophorus vespilloides</name>
    <name type="common">Boreal carrion beetle</name>
    <dbReference type="NCBI Taxonomy" id="110193"/>
    <lineage>
        <taxon>Eukaryota</taxon>
        <taxon>Metazoa</taxon>
        <taxon>Ecdysozoa</taxon>
        <taxon>Arthropoda</taxon>
        <taxon>Hexapoda</taxon>
        <taxon>Insecta</taxon>
        <taxon>Pterygota</taxon>
        <taxon>Neoptera</taxon>
        <taxon>Endopterygota</taxon>
        <taxon>Coleoptera</taxon>
        <taxon>Polyphaga</taxon>
        <taxon>Staphyliniformia</taxon>
        <taxon>Silphidae</taxon>
        <taxon>Nicrophorinae</taxon>
        <taxon>Nicrophorus</taxon>
    </lineage>
</organism>
<evidence type="ECO:0000256" key="7">
    <source>
        <dbReference type="ARBA" id="ARBA00049041"/>
    </source>
</evidence>
<evidence type="ECO:0000313" key="8">
    <source>
        <dbReference type="Proteomes" id="UP000695000"/>
    </source>
</evidence>
<keyword evidence="8" id="KW-1185">Reference proteome</keyword>
<evidence type="ECO:0000256" key="1">
    <source>
        <dbReference type="ARBA" id="ARBA00022438"/>
    </source>
</evidence>
<evidence type="ECO:0000256" key="4">
    <source>
        <dbReference type="ARBA" id="ARBA00034725"/>
    </source>
</evidence>
<evidence type="ECO:0000256" key="2">
    <source>
        <dbReference type="ARBA" id="ARBA00022670"/>
    </source>
</evidence>
<name>A0ABM1N473_NICVS</name>
<protein>
    <recommendedName>
        <fullName evidence="5">Actin maturation protease</fullName>
    </recommendedName>
    <alternativeName>
        <fullName evidence="6">Actin aminopeptidase ACTMAP</fullName>
    </alternativeName>
</protein>
<comment type="similarity">
    <text evidence="4">Belongs to the ACTMAP family.</text>
</comment>
<keyword evidence="3" id="KW-0378">Hydrolase</keyword>
<dbReference type="InterPro" id="IPR040043">
    <property type="entry name" value="ACTMAP"/>
</dbReference>
<dbReference type="GeneID" id="108566324"/>
<reference evidence="9" key="1">
    <citation type="submission" date="2025-08" db="UniProtKB">
        <authorList>
            <consortium name="RefSeq"/>
        </authorList>
    </citation>
    <scope>IDENTIFICATION</scope>
    <source>
        <tissue evidence="9">Whole Larva</tissue>
    </source>
</reference>
<gene>
    <name evidence="9" type="primary">LOC108566324</name>
</gene>
<proteinExistence type="inferred from homology"/>
<evidence type="ECO:0000256" key="5">
    <source>
        <dbReference type="ARBA" id="ARBA00034848"/>
    </source>
</evidence>